<dbReference type="Gene3D" id="3.80.10.10">
    <property type="entry name" value="Ribonuclease Inhibitor"/>
    <property type="match status" value="2"/>
</dbReference>
<dbReference type="STRING" id="35608.A0A2U1QEI2"/>
<dbReference type="PANTHER" id="PTHR13318">
    <property type="entry name" value="PARTNER OF PAIRED, ISOFORM B-RELATED"/>
    <property type="match status" value="1"/>
</dbReference>
<dbReference type="Pfam" id="PF13516">
    <property type="entry name" value="LRR_6"/>
    <property type="match status" value="1"/>
</dbReference>
<proteinExistence type="predicted"/>
<evidence type="ECO:0000313" key="1">
    <source>
        <dbReference type="EMBL" id="PWA96404.1"/>
    </source>
</evidence>
<dbReference type="GO" id="GO:0019005">
    <property type="term" value="C:SCF ubiquitin ligase complex"/>
    <property type="evidence" value="ECO:0007669"/>
    <property type="project" value="TreeGrafter"/>
</dbReference>
<dbReference type="PANTHER" id="PTHR13318:SF92">
    <property type="entry name" value="F-BOX_LRR-REPEAT PROTEIN 8-RELATED"/>
    <property type="match status" value="1"/>
</dbReference>
<dbReference type="GO" id="GO:0031146">
    <property type="term" value="P:SCF-dependent proteasomal ubiquitin-dependent protein catabolic process"/>
    <property type="evidence" value="ECO:0007669"/>
    <property type="project" value="TreeGrafter"/>
</dbReference>
<dbReference type="AlphaFoldDB" id="A0A2U1QEI2"/>
<dbReference type="InterPro" id="IPR006553">
    <property type="entry name" value="Leu-rich_rpt_Cys-con_subtyp"/>
</dbReference>
<name>A0A2U1QEI2_ARTAN</name>
<organism evidence="1 2">
    <name type="scientific">Artemisia annua</name>
    <name type="common">Sweet wormwood</name>
    <dbReference type="NCBI Taxonomy" id="35608"/>
    <lineage>
        <taxon>Eukaryota</taxon>
        <taxon>Viridiplantae</taxon>
        <taxon>Streptophyta</taxon>
        <taxon>Embryophyta</taxon>
        <taxon>Tracheophyta</taxon>
        <taxon>Spermatophyta</taxon>
        <taxon>Magnoliopsida</taxon>
        <taxon>eudicotyledons</taxon>
        <taxon>Gunneridae</taxon>
        <taxon>Pentapetalae</taxon>
        <taxon>asterids</taxon>
        <taxon>campanulids</taxon>
        <taxon>Asterales</taxon>
        <taxon>Asteraceae</taxon>
        <taxon>Asteroideae</taxon>
        <taxon>Anthemideae</taxon>
        <taxon>Artemisiinae</taxon>
        <taxon>Artemisia</taxon>
    </lineage>
</organism>
<dbReference type="SMART" id="SM00367">
    <property type="entry name" value="LRR_CC"/>
    <property type="match status" value="6"/>
</dbReference>
<dbReference type="InterPro" id="IPR001611">
    <property type="entry name" value="Leu-rich_rpt"/>
</dbReference>
<evidence type="ECO:0000313" key="2">
    <source>
        <dbReference type="Proteomes" id="UP000245207"/>
    </source>
</evidence>
<dbReference type="Proteomes" id="UP000245207">
    <property type="component" value="Unassembled WGS sequence"/>
</dbReference>
<dbReference type="InterPro" id="IPR032675">
    <property type="entry name" value="LRR_dom_sf"/>
</dbReference>
<keyword evidence="2" id="KW-1185">Reference proteome</keyword>
<accession>A0A2U1QEI2</accession>
<comment type="caution">
    <text evidence="1">The sequence shown here is derived from an EMBL/GenBank/DDBJ whole genome shotgun (WGS) entry which is preliminary data.</text>
</comment>
<dbReference type="SUPFAM" id="SSF52047">
    <property type="entry name" value="RNI-like"/>
    <property type="match status" value="1"/>
</dbReference>
<dbReference type="OrthoDB" id="423607at2759"/>
<sequence>MVDYTKSLTVGFAHTRTHLSLNAHSNLQPFIPSIFTRFHSLTHLHLHSGKITSPSINDDGLRLITSRCPNLTRLNLRACPGITSHGMAILSQNCKKLKIFSCSFCRFGAKGVIELLKRCYSLEELSFENLKIDFNVWGRFLEMVAVSDNSLVEVHLEDVDVSDTSLLALSKCSRLQVLHIHNGVLKRIGNEALIAIAKYSLNLQELVLIGVDACCISLEAIAVNCRKLERLHLCSSNKITDVEISCIAGKCVALNKLSIRNCWVSDKGVEAFVLGSPNLVEISLEKCENVTHEVEDRLRAIKGSLVVKLDAVKSETANAIVGDFGVQEHVIEVPPPAGHQPCGCY</sequence>
<dbReference type="EMBL" id="PKPP01000181">
    <property type="protein sequence ID" value="PWA96404.1"/>
    <property type="molecule type" value="Genomic_DNA"/>
</dbReference>
<protein>
    <submittedName>
        <fullName evidence="1">F-box domain, cyclin-like protein</fullName>
    </submittedName>
</protein>
<reference evidence="1 2" key="1">
    <citation type="journal article" date="2018" name="Mol. Plant">
        <title>The genome of Artemisia annua provides insight into the evolution of Asteraceae family and artemisinin biosynthesis.</title>
        <authorList>
            <person name="Shen Q."/>
            <person name="Zhang L."/>
            <person name="Liao Z."/>
            <person name="Wang S."/>
            <person name="Yan T."/>
            <person name="Shi P."/>
            <person name="Liu M."/>
            <person name="Fu X."/>
            <person name="Pan Q."/>
            <person name="Wang Y."/>
            <person name="Lv Z."/>
            <person name="Lu X."/>
            <person name="Zhang F."/>
            <person name="Jiang W."/>
            <person name="Ma Y."/>
            <person name="Chen M."/>
            <person name="Hao X."/>
            <person name="Li L."/>
            <person name="Tang Y."/>
            <person name="Lv G."/>
            <person name="Zhou Y."/>
            <person name="Sun X."/>
            <person name="Brodelius P.E."/>
            <person name="Rose J.K.C."/>
            <person name="Tang K."/>
        </authorList>
    </citation>
    <scope>NUCLEOTIDE SEQUENCE [LARGE SCALE GENOMIC DNA]</scope>
    <source>
        <strain evidence="2">cv. Huhao1</strain>
        <tissue evidence="1">Leaf</tissue>
    </source>
</reference>
<gene>
    <name evidence="1" type="ORF">CTI12_AA040250</name>
</gene>